<proteinExistence type="predicted"/>
<organism evidence="1 2">
    <name type="scientific">Paenibacillus xylanivorans</name>
    <dbReference type="NCBI Taxonomy" id="1705561"/>
    <lineage>
        <taxon>Bacteria</taxon>
        <taxon>Bacillati</taxon>
        <taxon>Bacillota</taxon>
        <taxon>Bacilli</taxon>
        <taxon>Bacillales</taxon>
        <taxon>Paenibacillaceae</taxon>
        <taxon>Paenibacillus</taxon>
    </lineage>
</organism>
<name>A0A0M9BIB7_9BACL</name>
<comment type="caution">
    <text evidence="1">The sequence shown here is derived from an EMBL/GenBank/DDBJ whole genome shotgun (WGS) entry which is preliminary data.</text>
</comment>
<evidence type="ECO:0000313" key="1">
    <source>
        <dbReference type="EMBL" id="KOY12868.1"/>
    </source>
</evidence>
<reference evidence="1 2" key="1">
    <citation type="submission" date="2015-08" db="EMBL/GenBank/DDBJ databases">
        <title>Draft genome sequence of cellulolytic and xylanolytic Paenibacillus sp. A59, isolated from a decaying forest soil from Patagonia, Argentina.</title>
        <authorList>
            <person name="Ghio S."/>
            <person name="Caceres A.M."/>
            <person name="Talia P."/>
            <person name="Grasso D."/>
            <person name="Campos E."/>
        </authorList>
    </citation>
    <scope>NUCLEOTIDE SEQUENCE [LARGE SCALE GENOMIC DNA]</scope>
    <source>
        <strain evidence="1 2">A59</strain>
    </source>
</reference>
<dbReference type="OrthoDB" id="2820053at2"/>
<protein>
    <submittedName>
        <fullName evidence="1">Uncharacterized protein</fullName>
    </submittedName>
</protein>
<dbReference type="AlphaFoldDB" id="A0A0M9BIB7"/>
<dbReference type="Proteomes" id="UP000037688">
    <property type="component" value="Unassembled WGS sequence"/>
</dbReference>
<accession>A0A0M9BIB7</accession>
<gene>
    <name evidence="1" type="ORF">AMS66_31285</name>
</gene>
<dbReference type="PATRIC" id="fig|1705561.3.peg.6628"/>
<dbReference type="EMBL" id="LITU01000083">
    <property type="protein sequence ID" value="KOY12868.1"/>
    <property type="molecule type" value="Genomic_DNA"/>
</dbReference>
<dbReference type="RefSeq" id="WP_053784474.1">
    <property type="nucleotide sequence ID" value="NZ_LITU01000083.1"/>
</dbReference>
<evidence type="ECO:0000313" key="2">
    <source>
        <dbReference type="Proteomes" id="UP000037688"/>
    </source>
</evidence>
<keyword evidence="2" id="KW-1185">Reference proteome</keyword>
<sequence length="651" mass="73884">MALQKPQTNFAAYIDGESEAQNLIKTLADEIVGADIPRVEGGLDANRWEKVYESSGAEWVTYSKSYNKGVIGMYAHSDGNQYEVYKIPDWTEAKSYTGDSALDADGCLWEVRQTYFDEAVEGMTQPGTANIGKTYGNYKTGRKIQVVQFSYQDVQTNETKYVDIPGCLVTVVVDDSVPDGYRAYLVRQVIGNLDGTTKPSKEWNQFEIVTEMPTDWAYAIKLAPKGKFQYNFSRPDNYYDRSPYWAWGAIVDSFYEPVKQIYKFDELFYTADVLNYVTAQVVVKATPTVPTGIQVRDYYVMLEQPAHDWNYINIYYGEGFEGKVAQGNQNETYDGICDPETLLIGKSPIVIDQLKAHYMYLTWNDSTAIKTFLPPSTKWKLDYDGKTEIVSPAARFFHGRDSTTSWLPNKKRRPDYLVAYTLSVNNDRVIVVLEGDPSPNIHSYYRSFGYIGKIVPFNDFDHGGNFGVTVGMGDLRTDMTGYTKKDILTDLNPDLYAKYGEYTSNGMDSMSMLKTRSNVLFQRYYPAFISHLPNYPSVGTLPPGLSKLVVDMDGFQKSLWTGKYHASPIYLVHQAEGYRGYMDGVVAIYDHNLVNRDELIVDTEILKDKSNPSLGTWTEVYKFFSIKSPLNLFKHSPSPDVITIAFLKEIK</sequence>